<feature type="region of interest" description="Disordered" evidence="2">
    <location>
        <begin position="24"/>
        <end position="44"/>
    </location>
</feature>
<evidence type="ECO:0000256" key="3">
    <source>
        <dbReference type="SAM" id="SignalP"/>
    </source>
</evidence>
<keyword evidence="4" id="KW-0449">Lipoprotein</keyword>
<name>A0A8B2U8F0_9PAST</name>
<dbReference type="AlphaFoldDB" id="A0A8B2U8F0"/>
<feature type="signal peptide" evidence="3">
    <location>
        <begin position="1"/>
        <end position="19"/>
    </location>
</feature>
<feature type="chain" id="PRO_5032492334" evidence="3">
    <location>
        <begin position="20"/>
        <end position="193"/>
    </location>
</feature>
<comment type="caution">
    <text evidence="4">The sequence shown here is derived from an EMBL/GenBank/DDBJ whole genome shotgun (WGS) entry which is preliminary data.</text>
</comment>
<sequence>MNKFTKISATALLALFLTACDKPADKAPEAKPEAAQTQAASEVKVDEKGDYQKLVDWNKAQEQTQLQSQQKFQQDLVAAVQAQDEKKVKEAIETFNQSVKDTITSLDALDVKAESIQSIKEQTKNVLSLASGLLVDQANMSFTNPTQTPEQQKAYAEKAEALRNAMAELQKQSVELEQKFNPAPVAAPAQEAK</sequence>
<evidence type="ECO:0000313" key="5">
    <source>
        <dbReference type="Proteomes" id="UP000253998"/>
    </source>
</evidence>
<proteinExistence type="predicted"/>
<keyword evidence="1" id="KW-0175">Coiled coil</keyword>
<evidence type="ECO:0000313" key="4">
    <source>
        <dbReference type="EMBL" id="RDE72249.1"/>
    </source>
</evidence>
<dbReference type="RefSeq" id="WP_111294400.1">
    <property type="nucleotide sequence ID" value="NZ_CAUTCU010000004.1"/>
</dbReference>
<gene>
    <name evidence="4" type="ORF">DPV83_01115</name>
</gene>
<protein>
    <submittedName>
        <fullName evidence="4">Lipoprotein HlpB</fullName>
    </submittedName>
</protein>
<feature type="coiled-coil region" evidence="1">
    <location>
        <begin position="152"/>
        <end position="179"/>
    </location>
</feature>
<dbReference type="EMBL" id="QEPM01000001">
    <property type="protein sequence ID" value="RDE72249.1"/>
    <property type="molecule type" value="Genomic_DNA"/>
</dbReference>
<dbReference type="Proteomes" id="UP000253998">
    <property type="component" value="Unassembled WGS sequence"/>
</dbReference>
<dbReference type="PROSITE" id="PS51257">
    <property type="entry name" value="PROKAR_LIPOPROTEIN"/>
    <property type="match status" value="1"/>
</dbReference>
<accession>A0A8B2U8F0</accession>
<evidence type="ECO:0000256" key="1">
    <source>
        <dbReference type="SAM" id="Coils"/>
    </source>
</evidence>
<evidence type="ECO:0000256" key="2">
    <source>
        <dbReference type="SAM" id="MobiDB-lite"/>
    </source>
</evidence>
<organism evidence="4 5">
    <name type="scientific">Aggregatibacter segnis</name>
    <dbReference type="NCBI Taxonomy" id="739"/>
    <lineage>
        <taxon>Bacteria</taxon>
        <taxon>Pseudomonadati</taxon>
        <taxon>Pseudomonadota</taxon>
        <taxon>Gammaproteobacteria</taxon>
        <taxon>Pasteurellales</taxon>
        <taxon>Pasteurellaceae</taxon>
        <taxon>Aggregatibacter</taxon>
    </lineage>
</organism>
<reference evidence="4 5" key="1">
    <citation type="submission" date="2018-05" db="EMBL/GenBank/DDBJ databases">
        <title>Draft Genome Sequences for a Diverse set of 7 Haemophilus Species.</title>
        <authorList>
            <person name="Nichols M."/>
            <person name="Topaz N."/>
            <person name="Wang X."/>
            <person name="Wang X."/>
            <person name="Boxrud D."/>
        </authorList>
    </citation>
    <scope>NUCLEOTIDE SEQUENCE [LARGE SCALE GENOMIC DNA]</scope>
    <source>
        <strain evidence="4 5">C2001002503</strain>
    </source>
</reference>
<keyword evidence="3" id="KW-0732">Signal</keyword>